<organism evidence="1 2">
    <name type="scientific">Thelohanellus kitauei</name>
    <name type="common">Myxosporean</name>
    <dbReference type="NCBI Taxonomy" id="669202"/>
    <lineage>
        <taxon>Eukaryota</taxon>
        <taxon>Metazoa</taxon>
        <taxon>Cnidaria</taxon>
        <taxon>Myxozoa</taxon>
        <taxon>Myxosporea</taxon>
        <taxon>Bivalvulida</taxon>
        <taxon>Platysporina</taxon>
        <taxon>Myxobolidae</taxon>
        <taxon>Thelohanellus</taxon>
    </lineage>
</organism>
<proteinExistence type="predicted"/>
<dbReference type="Proteomes" id="UP000031668">
    <property type="component" value="Unassembled WGS sequence"/>
</dbReference>
<name>A0A0C2N0E0_THEKT</name>
<dbReference type="EMBL" id="JWZT01002267">
    <property type="protein sequence ID" value="KII69840.1"/>
    <property type="molecule type" value="Genomic_DNA"/>
</dbReference>
<keyword evidence="2" id="KW-1185">Reference proteome</keyword>
<evidence type="ECO:0000313" key="1">
    <source>
        <dbReference type="EMBL" id="KII69840.1"/>
    </source>
</evidence>
<sequence>MSDNTMKISTPSKFTYDKKWEKRFGITEVQSDKSAYYCISCDLKLSCANRGIYCVRRHCKSSSHRRNVKKRSSKRFFFHRWKKNIDSVAVIKELNRISIHSSPKVYPKNMTRLFPLQQITK</sequence>
<evidence type="ECO:0000313" key="2">
    <source>
        <dbReference type="Proteomes" id="UP000031668"/>
    </source>
</evidence>
<dbReference type="AlphaFoldDB" id="A0A0C2N0E0"/>
<gene>
    <name evidence="1" type="ORF">RF11_13066</name>
</gene>
<accession>A0A0C2N0E0</accession>
<reference evidence="1 2" key="1">
    <citation type="journal article" date="2014" name="Genome Biol. Evol.">
        <title>The genome of the myxosporean Thelohanellus kitauei shows adaptations to nutrient acquisition within its fish host.</title>
        <authorList>
            <person name="Yang Y."/>
            <person name="Xiong J."/>
            <person name="Zhou Z."/>
            <person name="Huo F."/>
            <person name="Miao W."/>
            <person name="Ran C."/>
            <person name="Liu Y."/>
            <person name="Zhang J."/>
            <person name="Feng J."/>
            <person name="Wang M."/>
            <person name="Wang M."/>
            <person name="Wang L."/>
            <person name="Yao B."/>
        </authorList>
    </citation>
    <scope>NUCLEOTIDE SEQUENCE [LARGE SCALE GENOMIC DNA]</scope>
    <source>
        <strain evidence="1">Wuqing</strain>
    </source>
</reference>
<protein>
    <submittedName>
        <fullName evidence="1">Uncharacterized protein</fullName>
    </submittedName>
</protein>
<comment type="caution">
    <text evidence="1">The sequence shown here is derived from an EMBL/GenBank/DDBJ whole genome shotgun (WGS) entry which is preliminary data.</text>
</comment>